<dbReference type="AlphaFoldDB" id="A0A3D8JWE5"/>
<dbReference type="Proteomes" id="UP000256838">
    <property type="component" value="Unassembled WGS sequence"/>
</dbReference>
<evidence type="ECO:0000313" key="2">
    <source>
        <dbReference type="Proteomes" id="UP000256838"/>
    </source>
</evidence>
<evidence type="ECO:0008006" key="3">
    <source>
        <dbReference type="Google" id="ProtNLM"/>
    </source>
</evidence>
<name>A0A3D8JWE5_9BURK</name>
<reference evidence="1 2" key="1">
    <citation type="submission" date="2018-08" db="EMBL/GenBank/DDBJ databases">
        <title>Paraburkholderia sp. DHOM06 isolated from forest soil.</title>
        <authorList>
            <person name="Gao Z.-H."/>
            <person name="Qiu L.-H."/>
        </authorList>
    </citation>
    <scope>NUCLEOTIDE SEQUENCE [LARGE SCALE GENOMIC DNA]</scope>
    <source>
        <strain evidence="1 2">DHOM06</strain>
    </source>
</reference>
<accession>A0A3D8JWE5</accession>
<comment type="caution">
    <text evidence="1">The sequence shown here is derived from an EMBL/GenBank/DDBJ whole genome shotgun (WGS) entry which is preliminary data.</text>
</comment>
<proteinExistence type="predicted"/>
<protein>
    <recommendedName>
        <fullName evidence="3">DUF1579 domain-containing protein</fullName>
    </recommendedName>
</protein>
<evidence type="ECO:0000313" key="1">
    <source>
        <dbReference type="EMBL" id="RDU97025.1"/>
    </source>
</evidence>
<gene>
    <name evidence="1" type="ORF">DWV00_20445</name>
</gene>
<keyword evidence="2" id="KW-1185">Reference proteome</keyword>
<organism evidence="1 2">
    <name type="scientific">Trinickia dinghuensis</name>
    <dbReference type="NCBI Taxonomy" id="2291023"/>
    <lineage>
        <taxon>Bacteria</taxon>
        <taxon>Pseudomonadati</taxon>
        <taxon>Pseudomonadota</taxon>
        <taxon>Betaproteobacteria</taxon>
        <taxon>Burkholderiales</taxon>
        <taxon>Burkholderiaceae</taxon>
        <taxon>Trinickia</taxon>
    </lineage>
</organism>
<dbReference type="EMBL" id="QRGA01000011">
    <property type="protein sequence ID" value="RDU97025.1"/>
    <property type="molecule type" value="Genomic_DNA"/>
</dbReference>
<dbReference type="OrthoDB" id="9814791at2"/>
<dbReference type="RefSeq" id="WP_115535423.1">
    <property type="nucleotide sequence ID" value="NZ_QRGA01000011.1"/>
</dbReference>
<sequence>MSPIESYTPQAFLSALAAPGRAADIDEADDVYGWLVGSWSLQVLHYRGYDVRNENLAGEVHAGWVLEGRAVQDVWIMPVREDRRAGRMARDPMNDMYGSTLRAWDPALRAWRIAWNNPARGHREMQIGRRIGEEIVQTGARADGQATRWRFTDIGVNRFQWIGEALDADGKTWRLEGEFIATRMAAG</sequence>